<dbReference type="EMBL" id="MT143853">
    <property type="protein sequence ID" value="QJB03606.1"/>
    <property type="molecule type" value="Genomic_DNA"/>
</dbReference>
<sequence>MVAGLGLALVDKGYKVGFLDIDITGSNLYSALGLGHSPRWKLESAEEKIIVPEVNGYWLLSVASYAGEEYAVLWEGSHHSELIEAKANLEKIKDDVLHLLNQPKVVAGSLEAVTRAIDDILASSKWRFVSELLSDDIVTWPEPLDFMIADLPPSTSNEMFSFLDQVKDLFGVFVVSQPAEMSVIGLKRTIDLLRVKQIPIIGLVANQDGFLSDHGGVEHQFLSPRVELREVSKKAEIPFLVSIPQSGDANKLTPYFQELAQKVIGSHPVILKEITLGKKLKRKVVKGLARRLA</sequence>
<evidence type="ECO:0000313" key="3">
    <source>
        <dbReference type="EMBL" id="QJB00492.1"/>
    </source>
</evidence>
<dbReference type="EMBL" id="MT143694">
    <property type="protein sequence ID" value="QJB00492.1"/>
    <property type="molecule type" value="Genomic_DNA"/>
</dbReference>
<organism evidence="3">
    <name type="scientific">viral metagenome</name>
    <dbReference type="NCBI Taxonomy" id="1070528"/>
    <lineage>
        <taxon>unclassified sequences</taxon>
        <taxon>metagenomes</taxon>
        <taxon>organismal metagenomes</taxon>
    </lineage>
</organism>
<dbReference type="GO" id="GO:0051539">
    <property type="term" value="F:4 iron, 4 sulfur cluster binding"/>
    <property type="evidence" value="ECO:0007669"/>
    <property type="project" value="TreeGrafter"/>
</dbReference>
<keyword evidence="2" id="KW-0067">ATP-binding</keyword>
<evidence type="ECO:0000313" key="4">
    <source>
        <dbReference type="EMBL" id="QJB03606.1"/>
    </source>
</evidence>
<gene>
    <name evidence="3" type="ORF">MM171A00439_0044</name>
    <name evidence="4" type="ORF">MM171B00601_0009</name>
</gene>
<accession>A0A6M3M6B6</accession>
<dbReference type="PANTHER" id="PTHR42961:SF2">
    <property type="entry name" value="IRON-SULFUR PROTEIN NUBPL"/>
    <property type="match status" value="1"/>
</dbReference>
<dbReference type="InterPro" id="IPR033756">
    <property type="entry name" value="YlxH/NBP35"/>
</dbReference>
<dbReference type="PANTHER" id="PTHR42961">
    <property type="entry name" value="IRON-SULFUR PROTEIN NUBPL"/>
    <property type="match status" value="1"/>
</dbReference>
<reference evidence="3" key="1">
    <citation type="submission" date="2020-03" db="EMBL/GenBank/DDBJ databases">
        <title>The deep terrestrial virosphere.</title>
        <authorList>
            <person name="Holmfeldt K."/>
            <person name="Nilsson E."/>
            <person name="Simone D."/>
            <person name="Lopez-Fernandez M."/>
            <person name="Wu X."/>
            <person name="de Brujin I."/>
            <person name="Lundin D."/>
            <person name="Andersson A."/>
            <person name="Bertilsson S."/>
            <person name="Dopson M."/>
        </authorList>
    </citation>
    <scope>NUCLEOTIDE SEQUENCE</scope>
    <source>
        <strain evidence="3">MM171A00439</strain>
        <strain evidence="4">MM171B00601</strain>
    </source>
</reference>
<proteinExistence type="predicted"/>
<dbReference type="InterPro" id="IPR044304">
    <property type="entry name" value="NUBPL-like"/>
</dbReference>
<evidence type="ECO:0000256" key="1">
    <source>
        <dbReference type="ARBA" id="ARBA00022741"/>
    </source>
</evidence>
<dbReference type="InterPro" id="IPR027417">
    <property type="entry name" value="P-loop_NTPase"/>
</dbReference>
<evidence type="ECO:0000256" key="2">
    <source>
        <dbReference type="ARBA" id="ARBA00022840"/>
    </source>
</evidence>
<name>A0A6M3M6B6_9ZZZZ</name>
<dbReference type="Pfam" id="PF10609">
    <property type="entry name" value="ParA"/>
    <property type="match status" value="2"/>
</dbReference>
<keyword evidence="1" id="KW-0547">Nucleotide-binding</keyword>
<dbReference type="AlphaFoldDB" id="A0A6M3M6B6"/>
<dbReference type="GO" id="GO:0016226">
    <property type="term" value="P:iron-sulfur cluster assembly"/>
    <property type="evidence" value="ECO:0007669"/>
    <property type="project" value="InterPro"/>
</dbReference>
<dbReference type="GO" id="GO:0005524">
    <property type="term" value="F:ATP binding"/>
    <property type="evidence" value="ECO:0007669"/>
    <property type="project" value="UniProtKB-KW"/>
</dbReference>
<dbReference type="Gene3D" id="3.40.50.300">
    <property type="entry name" value="P-loop containing nucleotide triphosphate hydrolases"/>
    <property type="match status" value="1"/>
</dbReference>
<dbReference type="SUPFAM" id="SSF52540">
    <property type="entry name" value="P-loop containing nucleoside triphosphate hydrolases"/>
    <property type="match status" value="1"/>
</dbReference>
<protein>
    <submittedName>
        <fullName evidence="3">Uncharacterized protein</fullName>
    </submittedName>
</protein>